<keyword evidence="3" id="KW-1185">Reference proteome</keyword>
<dbReference type="InterPro" id="IPR035986">
    <property type="entry name" value="PKD_dom_sf"/>
</dbReference>
<dbReference type="STRING" id="178356.SAMN05216269_10256"/>
<dbReference type="Proteomes" id="UP000184092">
    <property type="component" value="Unassembled WGS sequence"/>
</dbReference>
<keyword evidence="1" id="KW-0732">Signal</keyword>
<evidence type="ECO:0008006" key="4">
    <source>
        <dbReference type="Google" id="ProtNLM"/>
    </source>
</evidence>
<dbReference type="OrthoDB" id="1652165at2"/>
<protein>
    <recommendedName>
        <fullName evidence="4">T9SS sorting signal type C domain-containing protein</fullName>
    </recommendedName>
</protein>
<dbReference type="NCBIfam" id="NF033708">
    <property type="entry name" value="T9SS_Cterm_ChiA"/>
    <property type="match status" value="1"/>
</dbReference>
<dbReference type="SUPFAM" id="SSF49299">
    <property type="entry name" value="PKD domain"/>
    <property type="match status" value="1"/>
</dbReference>
<name>A0A1M7F6U9_9FLAO</name>
<evidence type="ECO:0000256" key="1">
    <source>
        <dbReference type="SAM" id="SignalP"/>
    </source>
</evidence>
<dbReference type="AlphaFoldDB" id="A0A1M7F6U9"/>
<evidence type="ECO:0000313" key="3">
    <source>
        <dbReference type="Proteomes" id="UP000184092"/>
    </source>
</evidence>
<evidence type="ECO:0000313" key="2">
    <source>
        <dbReference type="EMBL" id="SHL99725.1"/>
    </source>
</evidence>
<dbReference type="RefSeq" id="WP_073204971.1">
    <property type="nucleotide sequence ID" value="NZ_FRCL01000002.1"/>
</dbReference>
<sequence>MKIKLLSTLALVLAQTFVLAQTTGDYRSKISGPWNSVASWEYYNGTSWVTPLTTSPQGYPGQYAVTAGAVLIQSGHTISVGLTGISTQLLGTITITGTLYFLGDTSGVDSTIKTSLIVVTPGAGLISMLYKVTLYVPVDNSVIETSTAGMNGGNCSNNQTIILGYTTPITIDCSGNLKFTYVEADGGTPNAKPTSNTPVCQGNPINLFGDYAGLGRNNAVTYLWTIVDPNNATVTAGGTAQNPIINSPIVGVYKATLKCISTYSSNSYTNSETINITVNPTPLSPIIGAIKPIDCNSAGSVVLSGLPTGNWVINPGNIAGSGASTTITGLAVGSYSFTVTNQFGCVSPATLLGSIVITDKSSSTWNGSIWSNGIPTITTNVILAGNYDTAASPNVTACSLTINNGFSLTVADGKFVTIQNNLTVGTGATLNITNQGSLVMINDAGTVTNNGTMKVNKTTTPFEKWDYTYWSSPMTTTPISYTAGTTFANWRSDHAYYFNPANFLDVNDDGFDDNHDDWMGATNMDVPGKGYIIMGPTWLSSYPAVESVVFTANVTANKLNSGIINTPIALTPGVITDDDWNLVGNPYPCAIDAIKFINANITNIDATLYFWTHKANLGGELNLGPDAQNFSQSDYAMFNLTGGTATSATVSTTGSTNAAVNSIPLGNIASCQGFFVEAQNNNVNLIFNNAMRVGSAIAAPNTQFFKTMPVKDKAEIKDRLWLNLENKDGMFSQQLIGYFENSTNDFDNGYDGLLNDGGNYINFYSLINDTAYKIQGRESFKENDQVRLGFFSAVAGNFNIDIDSKEGVFSTNDNEVFIEDKLLGLIHNLKESPYNFTTESGTFDDRFVLRYTNKTLGTEKFKKTENAVVVSNTNKLINITSSVEMIDKVEVYDLLGRSIYQKTNVSAKEFVIQNLVSSHQALLIKILLSNGQTVSNKIMY</sequence>
<organism evidence="2 3">
    <name type="scientific">Flavobacterium xinjiangense</name>
    <dbReference type="NCBI Taxonomy" id="178356"/>
    <lineage>
        <taxon>Bacteria</taxon>
        <taxon>Pseudomonadati</taxon>
        <taxon>Bacteroidota</taxon>
        <taxon>Flavobacteriia</taxon>
        <taxon>Flavobacteriales</taxon>
        <taxon>Flavobacteriaceae</taxon>
        <taxon>Flavobacterium</taxon>
    </lineage>
</organism>
<reference evidence="3" key="1">
    <citation type="submission" date="2016-11" db="EMBL/GenBank/DDBJ databases">
        <authorList>
            <person name="Varghese N."/>
            <person name="Submissions S."/>
        </authorList>
    </citation>
    <scope>NUCLEOTIDE SEQUENCE [LARGE SCALE GENOMIC DNA]</scope>
    <source>
        <strain evidence="3">CGMCC 1.2749</strain>
    </source>
</reference>
<accession>A0A1M7F6U9</accession>
<dbReference type="EMBL" id="FRCL01000002">
    <property type="protein sequence ID" value="SHL99725.1"/>
    <property type="molecule type" value="Genomic_DNA"/>
</dbReference>
<feature type="chain" id="PRO_5012409978" description="T9SS sorting signal type C domain-containing protein" evidence="1">
    <location>
        <begin position="21"/>
        <end position="940"/>
    </location>
</feature>
<feature type="signal peptide" evidence="1">
    <location>
        <begin position="1"/>
        <end position="20"/>
    </location>
</feature>
<gene>
    <name evidence="2" type="ORF">SAMN05216269_10256</name>
</gene>
<proteinExistence type="predicted"/>